<feature type="domain" description="TniQ" evidence="1">
    <location>
        <begin position="6"/>
        <end position="172"/>
    </location>
</feature>
<organism evidence="2 3">
    <name type="scientific">Kutzneria buriramensis</name>
    <dbReference type="NCBI Taxonomy" id="1045776"/>
    <lineage>
        <taxon>Bacteria</taxon>
        <taxon>Bacillati</taxon>
        <taxon>Actinomycetota</taxon>
        <taxon>Actinomycetes</taxon>
        <taxon>Pseudonocardiales</taxon>
        <taxon>Pseudonocardiaceae</taxon>
        <taxon>Kutzneria</taxon>
    </lineage>
</organism>
<protein>
    <submittedName>
        <fullName evidence="2">TniQ protein</fullName>
    </submittedName>
</protein>
<evidence type="ECO:0000259" key="1">
    <source>
        <dbReference type="Pfam" id="PF06527"/>
    </source>
</evidence>
<dbReference type="Pfam" id="PF06527">
    <property type="entry name" value="TniQ"/>
    <property type="match status" value="1"/>
</dbReference>
<proteinExistence type="predicted"/>
<dbReference type="Proteomes" id="UP000256269">
    <property type="component" value="Unassembled WGS sequence"/>
</dbReference>
<evidence type="ECO:0000313" key="3">
    <source>
        <dbReference type="Proteomes" id="UP000256269"/>
    </source>
</evidence>
<name>A0A3E0GXR5_9PSEU</name>
<reference evidence="2 3" key="1">
    <citation type="submission" date="2018-08" db="EMBL/GenBank/DDBJ databases">
        <title>Genomic Encyclopedia of Archaeal and Bacterial Type Strains, Phase II (KMG-II): from individual species to whole genera.</title>
        <authorList>
            <person name="Goeker M."/>
        </authorList>
    </citation>
    <scope>NUCLEOTIDE SEQUENCE [LARGE SCALE GENOMIC DNA]</scope>
    <source>
        <strain evidence="2 3">DSM 45791</strain>
    </source>
</reference>
<dbReference type="AlphaFoldDB" id="A0A3E0GXR5"/>
<keyword evidence="3" id="KW-1185">Reference proteome</keyword>
<dbReference type="EMBL" id="QUNO01000022">
    <property type="protein sequence ID" value="REH31064.1"/>
    <property type="molecule type" value="Genomic_DNA"/>
</dbReference>
<comment type="caution">
    <text evidence="2">The sequence shown here is derived from an EMBL/GenBank/DDBJ whole genome shotgun (WGS) entry which is preliminary data.</text>
</comment>
<accession>A0A3E0GXR5</accession>
<gene>
    <name evidence="2" type="ORF">BCF44_12287</name>
</gene>
<sequence>MVARWPVHPRPAPLESLSSWVSRLAALYGMRVEELLDDRNLDLDGAAVPYDLDFDPPETLLVALAERTGHDLGRLWAMTLIGWSPWLFDWPFHPQVDQQQPMFDTYVRANSVLLAPGEAGDSVVAARKRWYGPWRGANWGGRVCPVCAPERGTALVWRLPLLVGCGEHGCYLEHHGKVGLARMAGEPITPRPVPEPLATMERHTHATLTTGRVELPGRSVHAGVWFRLLRSLLDEVSLALTTRHAQARATLETVWAATGLPERGGINGWRPYEHLEREVQESLLLAAATALQLAADDTITACGRLASAIQPARDQYVYDGDRPGWPDDAWREAVSRTEAAMITARTDRAVAWQLLAYLTVGCRTLARFEEQRGYLFGAGIPAGYLPSAGELGRTDLL</sequence>
<dbReference type="InterPro" id="IPR009492">
    <property type="entry name" value="TniQ"/>
</dbReference>
<evidence type="ECO:0000313" key="2">
    <source>
        <dbReference type="EMBL" id="REH31064.1"/>
    </source>
</evidence>